<feature type="compositionally biased region" description="Pro residues" evidence="1">
    <location>
        <begin position="522"/>
        <end position="539"/>
    </location>
</feature>
<reference evidence="2 3" key="1">
    <citation type="journal article" date="2019" name="Nat. Ecol. Evol.">
        <title>Megaphylogeny resolves global patterns of mushroom evolution.</title>
        <authorList>
            <person name="Varga T."/>
            <person name="Krizsan K."/>
            <person name="Foldi C."/>
            <person name="Dima B."/>
            <person name="Sanchez-Garcia M."/>
            <person name="Sanchez-Ramirez S."/>
            <person name="Szollosi G.J."/>
            <person name="Szarkandi J.G."/>
            <person name="Papp V."/>
            <person name="Albert L."/>
            <person name="Andreopoulos W."/>
            <person name="Angelini C."/>
            <person name="Antonin V."/>
            <person name="Barry K.W."/>
            <person name="Bougher N.L."/>
            <person name="Buchanan P."/>
            <person name="Buyck B."/>
            <person name="Bense V."/>
            <person name="Catcheside P."/>
            <person name="Chovatia M."/>
            <person name="Cooper J."/>
            <person name="Damon W."/>
            <person name="Desjardin D."/>
            <person name="Finy P."/>
            <person name="Geml J."/>
            <person name="Haridas S."/>
            <person name="Hughes K."/>
            <person name="Justo A."/>
            <person name="Karasinski D."/>
            <person name="Kautmanova I."/>
            <person name="Kiss B."/>
            <person name="Kocsube S."/>
            <person name="Kotiranta H."/>
            <person name="LaButti K.M."/>
            <person name="Lechner B.E."/>
            <person name="Liimatainen K."/>
            <person name="Lipzen A."/>
            <person name="Lukacs Z."/>
            <person name="Mihaltcheva S."/>
            <person name="Morgado L.N."/>
            <person name="Niskanen T."/>
            <person name="Noordeloos M.E."/>
            <person name="Ohm R.A."/>
            <person name="Ortiz-Santana B."/>
            <person name="Ovrebo C."/>
            <person name="Racz N."/>
            <person name="Riley R."/>
            <person name="Savchenko A."/>
            <person name="Shiryaev A."/>
            <person name="Soop K."/>
            <person name="Spirin V."/>
            <person name="Szebenyi C."/>
            <person name="Tomsovsky M."/>
            <person name="Tulloss R.E."/>
            <person name="Uehling J."/>
            <person name="Grigoriev I.V."/>
            <person name="Vagvolgyi C."/>
            <person name="Papp T."/>
            <person name="Martin F.M."/>
            <person name="Miettinen O."/>
            <person name="Hibbett D.S."/>
            <person name="Nagy L.G."/>
        </authorList>
    </citation>
    <scope>NUCLEOTIDE SEQUENCE [LARGE SCALE GENOMIC DNA]</scope>
    <source>
        <strain evidence="2 3">HHB13444</strain>
    </source>
</reference>
<feature type="compositionally biased region" description="Low complexity" evidence="1">
    <location>
        <begin position="444"/>
        <end position="453"/>
    </location>
</feature>
<feature type="compositionally biased region" description="Low complexity" evidence="1">
    <location>
        <begin position="679"/>
        <end position="702"/>
    </location>
</feature>
<dbReference type="Proteomes" id="UP000308197">
    <property type="component" value="Unassembled WGS sequence"/>
</dbReference>
<sequence length="880" mass="93256">MAKRTTRSTRAAVLSHAQEEDVKPGVQELSARNFQPFSRTHRAELNELVGLTSLKPSVSFCSNWAMAHSVDPALVDDWAQRRTGGGKKESGAGGKGRATARAAVKTSGARRESAIDDIRVKRERAASPALGSPPKKRAKTARGTASTAAGMSSTAAHSSRAAASATAKSSTVIATHQPVRHTRAHDAHPHPGCAECAQQTSASSAVTTPAPGRSTIFARDALPGCLPPLKSALRDSALTAPVARRPRQVRFSNDLSDGFDGAYTHPQALTQPQDGAYTQSTRPSGAPHASPAIPPRFKRKLMMSGYTVVDALPALGDVASQAATLPTDPDSWPTILTSDIRSGASDDTRGQDASDHRTSMGPMLPPKRRRVSHPQLASPTLPLPLVPAPMSPPPRTPSPQVQVKIEGSFFSPSFFSSPTRSSSPPPHSDDERVLPSSSPPTSPFPVSSPKKVAPVPLRPLASRLSFSMQYLPAGYTPTQPPRKLVRPSRTHPCPDGPGLGPSSLEPRHLSADKSAVQDTNEFPPPADIPPRARTPPCPDGPRSGSRQGTPQPRPVRPDHGIGQVDEATSATEPGAQNCVEIKREQIALATAQLAGSTFVLNDEEDDEPLMIVVARRRKAQAEDATAQAEKPKTRAKRGAKAKDAKQAAAVTVKTESDEVTGQSVPPRQPKKRRCKKSTAKASAAAVKVEPAPEAVVAAAASAKENTSPGKAKKPQGRKAAAEDPTADDVLVPIIAWGAADPEVLDTPQQAQSTSKKTKKTSKKKTKENRQTAAPTRSESQDTKTWRPPHTLAHSMAHLELIGGAGGEGVKWDEKGFGCMELSALPWIAGVGYRAVEVRFGERDVLFEPAVPRVVEEREKDELSALLVPEVIGAADDTDEA</sequence>
<feature type="region of interest" description="Disordered" evidence="1">
    <location>
        <begin position="472"/>
        <end position="576"/>
    </location>
</feature>
<organism evidence="2 3">
    <name type="scientific">Polyporus arcularius HHB13444</name>
    <dbReference type="NCBI Taxonomy" id="1314778"/>
    <lineage>
        <taxon>Eukaryota</taxon>
        <taxon>Fungi</taxon>
        <taxon>Dikarya</taxon>
        <taxon>Basidiomycota</taxon>
        <taxon>Agaricomycotina</taxon>
        <taxon>Agaricomycetes</taxon>
        <taxon>Polyporales</taxon>
        <taxon>Polyporaceae</taxon>
        <taxon>Polyporus</taxon>
    </lineage>
</organism>
<feature type="compositionally biased region" description="Low complexity" evidence="1">
    <location>
        <begin position="141"/>
        <end position="175"/>
    </location>
</feature>
<feature type="compositionally biased region" description="Basic residues" evidence="1">
    <location>
        <begin position="668"/>
        <end position="678"/>
    </location>
</feature>
<feature type="region of interest" description="Disordered" evidence="1">
    <location>
        <begin position="742"/>
        <end position="786"/>
    </location>
</feature>
<feature type="compositionally biased region" description="Polar residues" evidence="1">
    <location>
        <begin position="267"/>
        <end position="283"/>
    </location>
</feature>
<feature type="compositionally biased region" description="Low complexity" evidence="1">
    <location>
        <begin position="97"/>
        <end position="106"/>
    </location>
</feature>
<feature type="compositionally biased region" description="Polar residues" evidence="1">
    <location>
        <begin position="197"/>
        <end position="207"/>
    </location>
</feature>
<feature type="region of interest" description="Disordered" evidence="1">
    <location>
        <begin position="249"/>
        <end position="294"/>
    </location>
</feature>
<feature type="compositionally biased region" description="Basic and acidic residues" evidence="1">
    <location>
        <begin position="344"/>
        <end position="358"/>
    </location>
</feature>
<feature type="region of interest" description="Disordered" evidence="1">
    <location>
        <begin position="324"/>
        <end position="453"/>
    </location>
</feature>
<feature type="compositionally biased region" description="Low complexity" evidence="1">
    <location>
        <begin position="408"/>
        <end position="422"/>
    </location>
</feature>
<feature type="compositionally biased region" description="Pro residues" evidence="1">
    <location>
        <begin position="381"/>
        <end position="397"/>
    </location>
</feature>
<feature type="compositionally biased region" description="Basic and acidic residues" evidence="1">
    <location>
        <begin position="109"/>
        <end position="125"/>
    </location>
</feature>
<protein>
    <submittedName>
        <fullName evidence="2">Uncharacterized protein</fullName>
    </submittedName>
</protein>
<keyword evidence="3" id="KW-1185">Reference proteome</keyword>
<accession>A0A5C3P693</accession>
<dbReference type="InParanoid" id="A0A5C3P693"/>
<feature type="region of interest" description="Disordered" evidence="1">
    <location>
        <begin position="81"/>
        <end position="211"/>
    </location>
</feature>
<dbReference type="AlphaFoldDB" id="A0A5C3P693"/>
<feature type="compositionally biased region" description="Basic residues" evidence="1">
    <location>
        <begin position="755"/>
        <end position="766"/>
    </location>
</feature>
<evidence type="ECO:0000313" key="2">
    <source>
        <dbReference type="EMBL" id="TFK84762.1"/>
    </source>
</evidence>
<name>A0A5C3P693_9APHY</name>
<feature type="region of interest" description="Disordered" evidence="1">
    <location>
        <begin position="619"/>
        <end position="725"/>
    </location>
</feature>
<evidence type="ECO:0000313" key="3">
    <source>
        <dbReference type="Proteomes" id="UP000308197"/>
    </source>
</evidence>
<proteinExistence type="predicted"/>
<gene>
    <name evidence="2" type="ORF">K466DRAFT_588655</name>
</gene>
<evidence type="ECO:0000256" key="1">
    <source>
        <dbReference type="SAM" id="MobiDB-lite"/>
    </source>
</evidence>
<dbReference type="EMBL" id="ML211295">
    <property type="protein sequence ID" value="TFK84762.1"/>
    <property type="molecule type" value="Genomic_DNA"/>
</dbReference>